<feature type="transmembrane region" description="Helical" evidence="2">
    <location>
        <begin position="62"/>
        <end position="87"/>
    </location>
</feature>
<organism evidence="3 4">
    <name type="scientific">Labilithrix luteola</name>
    <dbReference type="NCBI Taxonomy" id="1391654"/>
    <lineage>
        <taxon>Bacteria</taxon>
        <taxon>Pseudomonadati</taxon>
        <taxon>Myxococcota</taxon>
        <taxon>Polyangia</taxon>
        <taxon>Polyangiales</taxon>
        <taxon>Labilitrichaceae</taxon>
        <taxon>Labilithrix</taxon>
    </lineage>
</organism>
<dbReference type="Proteomes" id="UP000064967">
    <property type="component" value="Chromosome"/>
</dbReference>
<keyword evidence="4" id="KW-1185">Reference proteome</keyword>
<evidence type="ECO:0000313" key="4">
    <source>
        <dbReference type="Proteomes" id="UP000064967"/>
    </source>
</evidence>
<accession>A0A0K1PMX9</accession>
<protein>
    <submittedName>
        <fullName evidence="3">Uncharacterized protein</fullName>
    </submittedName>
</protein>
<gene>
    <name evidence="3" type="ORF">AKJ09_01133</name>
</gene>
<sequence length="240" mass="24907">MSAARSNMQALFAAAREDAPSASTHDGIWERLEDATRVAAAGTGAAAMKAAVSVAAPSGMKLLAAGGAIGAVCTALGVVVTIVAMTVPGTIDERPSRPVARAVVREVAAGARPAGTVARKKDEASVRDDDRSPTRESDPTRARAKENVHPSGAGTSDNSAASELDEEARLVTEARAAIVIGQPARALALVEATRRLSSRVLEPEELGLEVRALRGLGRDEAAAEAERVLRRRYPDHALAH</sequence>
<dbReference type="KEGG" id="llu:AKJ09_01133"/>
<name>A0A0K1PMX9_9BACT</name>
<keyword evidence="2" id="KW-0812">Transmembrane</keyword>
<reference evidence="3 4" key="1">
    <citation type="submission" date="2015-08" db="EMBL/GenBank/DDBJ databases">
        <authorList>
            <person name="Babu N.S."/>
            <person name="Beckwith C.J."/>
            <person name="Beseler K.G."/>
            <person name="Brison A."/>
            <person name="Carone J.V."/>
            <person name="Caskin T.P."/>
            <person name="Diamond M."/>
            <person name="Durham M.E."/>
            <person name="Foxe J.M."/>
            <person name="Go M."/>
            <person name="Henderson B.A."/>
            <person name="Jones I.B."/>
            <person name="McGettigan J.A."/>
            <person name="Micheletti S.J."/>
            <person name="Nasrallah M.E."/>
            <person name="Ortiz D."/>
            <person name="Piller C.R."/>
            <person name="Privatt S.R."/>
            <person name="Schneider S.L."/>
            <person name="Sharp S."/>
            <person name="Smith T.C."/>
            <person name="Stanton J.D."/>
            <person name="Ullery H.E."/>
            <person name="Wilson R.J."/>
            <person name="Serrano M.G."/>
            <person name="Buck G."/>
            <person name="Lee V."/>
            <person name="Wang Y."/>
            <person name="Carvalho R."/>
            <person name="Voegtly L."/>
            <person name="Shi R."/>
            <person name="Duckworth R."/>
            <person name="Johnson A."/>
            <person name="Loviza R."/>
            <person name="Walstead R."/>
            <person name="Shah Z."/>
            <person name="Kiflezghi M."/>
            <person name="Wade K."/>
            <person name="Ball S.L."/>
            <person name="Bradley K.W."/>
            <person name="Asai D.J."/>
            <person name="Bowman C.A."/>
            <person name="Russell D.A."/>
            <person name="Pope W.H."/>
            <person name="Jacobs-Sera D."/>
            <person name="Hendrix R.W."/>
            <person name="Hatfull G.F."/>
        </authorList>
    </citation>
    <scope>NUCLEOTIDE SEQUENCE [LARGE SCALE GENOMIC DNA]</scope>
    <source>
        <strain evidence="3 4">DSM 27648</strain>
    </source>
</reference>
<dbReference type="EMBL" id="CP012333">
    <property type="protein sequence ID" value="AKU94469.1"/>
    <property type="molecule type" value="Genomic_DNA"/>
</dbReference>
<keyword evidence="2" id="KW-0472">Membrane</keyword>
<proteinExistence type="predicted"/>
<keyword evidence="2" id="KW-1133">Transmembrane helix</keyword>
<feature type="compositionally biased region" description="Basic and acidic residues" evidence="1">
    <location>
        <begin position="119"/>
        <end position="148"/>
    </location>
</feature>
<evidence type="ECO:0000256" key="2">
    <source>
        <dbReference type="SAM" id="Phobius"/>
    </source>
</evidence>
<dbReference type="AlphaFoldDB" id="A0A0K1PMX9"/>
<feature type="region of interest" description="Disordered" evidence="1">
    <location>
        <begin position="111"/>
        <end position="166"/>
    </location>
</feature>
<dbReference type="STRING" id="1391654.AKJ09_01133"/>
<evidence type="ECO:0000313" key="3">
    <source>
        <dbReference type="EMBL" id="AKU94469.1"/>
    </source>
</evidence>
<evidence type="ECO:0000256" key="1">
    <source>
        <dbReference type="SAM" id="MobiDB-lite"/>
    </source>
</evidence>
<dbReference type="RefSeq" id="WP_146646062.1">
    <property type="nucleotide sequence ID" value="NZ_CP012333.1"/>
</dbReference>